<gene>
    <name evidence="1" type="ORF">PHYPA_001574</name>
</gene>
<dbReference type="Proteomes" id="UP000006727">
    <property type="component" value="Chromosome 1"/>
</dbReference>
<dbReference type="AlphaFoldDB" id="A0A2K1LAU8"/>
<dbReference type="Gramene" id="Pp3c1_33980V3.1">
    <property type="protein sequence ID" value="PAC:32966913.CDS.1"/>
    <property type="gene ID" value="Pp3c1_33980"/>
</dbReference>
<evidence type="ECO:0000313" key="2">
    <source>
        <dbReference type="EnsemblPlants" id="PAC:32966913.CDS.1"/>
    </source>
</evidence>
<name>A0A2K1LAU8_PHYPA</name>
<proteinExistence type="predicted"/>
<keyword evidence="3" id="KW-1185">Reference proteome</keyword>
<dbReference type="EMBL" id="ABEU02000001">
    <property type="protein sequence ID" value="PNR63149.1"/>
    <property type="molecule type" value="Genomic_DNA"/>
</dbReference>
<sequence>MHLVVAGWTSSEPALYQGFPHFQNPLRICAMSERILEHPPIPVEIQLLIFEKLTSIRRHTAIIRHFPIQPCRWKLLLHQERPHVAKPQRVVKIPLKQLVAVFVARQAVGPVIRIPGDPF</sequence>
<dbReference type="EnsemblPlants" id="Pp3c1_33980V3.2">
    <property type="protein sequence ID" value="PAC:32966914.CDS.1"/>
    <property type="gene ID" value="Pp3c1_33980"/>
</dbReference>
<dbReference type="InParanoid" id="A0A2K1LAU8"/>
<evidence type="ECO:0000313" key="1">
    <source>
        <dbReference type="EMBL" id="PNR63149.1"/>
    </source>
</evidence>
<protein>
    <submittedName>
        <fullName evidence="1 2">Uncharacterized protein</fullName>
    </submittedName>
</protein>
<dbReference type="EnsemblPlants" id="Pp3c1_33980V3.1">
    <property type="protein sequence ID" value="PAC:32966913.CDS.1"/>
    <property type="gene ID" value="Pp3c1_33980"/>
</dbReference>
<accession>A0A2K1LAU8</accession>
<reference evidence="2" key="3">
    <citation type="submission" date="2020-12" db="UniProtKB">
        <authorList>
            <consortium name="EnsemblPlants"/>
        </authorList>
    </citation>
    <scope>IDENTIFICATION</scope>
</reference>
<evidence type="ECO:0000313" key="3">
    <source>
        <dbReference type="Proteomes" id="UP000006727"/>
    </source>
</evidence>
<reference evidence="1 3" key="1">
    <citation type="journal article" date="2008" name="Science">
        <title>The Physcomitrella genome reveals evolutionary insights into the conquest of land by plants.</title>
        <authorList>
            <person name="Rensing S."/>
            <person name="Lang D."/>
            <person name="Zimmer A."/>
            <person name="Terry A."/>
            <person name="Salamov A."/>
            <person name="Shapiro H."/>
            <person name="Nishiyama T."/>
            <person name="Perroud P.-F."/>
            <person name="Lindquist E."/>
            <person name="Kamisugi Y."/>
            <person name="Tanahashi T."/>
            <person name="Sakakibara K."/>
            <person name="Fujita T."/>
            <person name="Oishi K."/>
            <person name="Shin-I T."/>
            <person name="Kuroki Y."/>
            <person name="Toyoda A."/>
            <person name="Suzuki Y."/>
            <person name="Hashimoto A."/>
            <person name="Yamaguchi K."/>
            <person name="Sugano A."/>
            <person name="Kohara Y."/>
            <person name="Fujiyama A."/>
            <person name="Anterola A."/>
            <person name="Aoki S."/>
            <person name="Ashton N."/>
            <person name="Barbazuk W.B."/>
            <person name="Barker E."/>
            <person name="Bennetzen J."/>
            <person name="Bezanilla M."/>
            <person name="Blankenship R."/>
            <person name="Cho S.H."/>
            <person name="Dutcher S."/>
            <person name="Estelle M."/>
            <person name="Fawcett J.A."/>
            <person name="Gundlach H."/>
            <person name="Hanada K."/>
            <person name="Heyl A."/>
            <person name="Hicks K.A."/>
            <person name="Hugh J."/>
            <person name="Lohr M."/>
            <person name="Mayer K."/>
            <person name="Melkozernov A."/>
            <person name="Murata T."/>
            <person name="Nelson D."/>
            <person name="Pils B."/>
            <person name="Prigge M."/>
            <person name="Reiss B."/>
            <person name="Renner T."/>
            <person name="Rombauts S."/>
            <person name="Rushton P."/>
            <person name="Sanderfoot A."/>
            <person name="Schween G."/>
            <person name="Shiu S.-H."/>
            <person name="Stueber K."/>
            <person name="Theodoulou F.L."/>
            <person name="Tu H."/>
            <person name="Van de Peer Y."/>
            <person name="Verrier P.J."/>
            <person name="Waters E."/>
            <person name="Wood A."/>
            <person name="Yang L."/>
            <person name="Cove D."/>
            <person name="Cuming A."/>
            <person name="Hasebe M."/>
            <person name="Lucas S."/>
            <person name="Mishler D.B."/>
            <person name="Reski R."/>
            <person name="Grigoriev I."/>
            <person name="Quatrano R.S."/>
            <person name="Boore J.L."/>
        </authorList>
    </citation>
    <scope>NUCLEOTIDE SEQUENCE [LARGE SCALE GENOMIC DNA]</scope>
    <source>
        <strain evidence="2 3">cv. Gransden 2004</strain>
    </source>
</reference>
<dbReference type="Gramene" id="Pp3c1_33980V3.2">
    <property type="protein sequence ID" value="PAC:32966914.CDS.1"/>
    <property type="gene ID" value="Pp3c1_33980"/>
</dbReference>
<reference evidence="1 3" key="2">
    <citation type="journal article" date="2018" name="Plant J.">
        <title>The Physcomitrella patens chromosome-scale assembly reveals moss genome structure and evolution.</title>
        <authorList>
            <person name="Lang D."/>
            <person name="Ullrich K.K."/>
            <person name="Murat F."/>
            <person name="Fuchs J."/>
            <person name="Jenkins J."/>
            <person name="Haas F.B."/>
            <person name="Piednoel M."/>
            <person name="Gundlach H."/>
            <person name="Van Bel M."/>
            <person name="Meyberg R."/>
            <person name="Vives C."/>
            <person name="Morata J."/>
            <person name="Symeonidi A."/>
            <person name="Hiss M."/>
            <person name="Muchero W."/>
            <person name="Kamisugi Y."/>
            <person name="Saleh O."/>
            <person name="Blanc G."/>
            <person name="Decker E.L."/>
            <person name="van Gessel N."/>
            <person name="Grimwood J."/>
            <person name="Hayes R.D."/>
            <person name="Graham S.W."/>
            <person name="Gunter L.E."/>
            <person name="McDaniel S.F."/>
            <person name="Hoernstein S.N.W."/>
            <person name="Larsson A."/>
            <person name="Li F.W."/>
            <person name="Perroud P.F."/>
            <person name="Phillips J."/>
            <person name="Ranjan P."/>
            <person name="Rokshar D.S."/>
            <person name="Rothfels C.J."/>
            <person name="Schneider L."/>
            <person name="Shu S."/>
            <person name="Stevenson D.W."/>
            <person name="Thummler F."/>
            <person name="Tillich M."/>
            <person name="Villarreal Aguilar J.C."/>
            <person name="Widiez T."/>
            <person name="Wong G.K."/>
            <person name="Wymore A."/>
            <person name="Zhang Y."/>
            <person name="Zimmer A.D."/>
            <person name="Quatrano R.S."/>
            <person name="Mayer K.F.X."/>
            <person name="Goodstein D."/>
            <person name="Casacuberta J.M."/>
            <person name="Vandepoele K."/>
            <person name="Reski R."/>
            <person name="Cuming A.C."/>
            <person name="Tuskan G.A."/>
            <person name="Maumus F."/>
            <person name="Salse J."/>
            <person name="Schmutz J."/>
            <person name="Rensing S.A."/>
        </authorList>
    </citation>
    <scope>NUCLEOTIDE SEQUENCE [LARGE SCALE GENOMIC DNA]</scope>
    <source>
        <strain evidence="2 3">cv. Gransden 2004</strain>
    </source>
</reference>
<organism evidence="1">
    <name type="scientific">Physcomitrium patens</name>
    <name type="common">Spreading-leaved earth moss</name>
    <name type="synonym">Physcomitrella patens</name>
    <dbReference type="NCBI Taxonomy" id="3218"/>
    <lineage>
        <taxon>Eukaryota</taxon>
        <taxon>Viridiplantae</taxon>
        <taxon>Streptophyta</taxon>
        <taxon>Embryophyta</taxon>
        <taxon>Bryophyta</taxon>
        <taxon>Bryophytina</taxon>
        <taxon>Bryopsida</taxon>
        <taxon>Funariidae</taxon>
        <taxon>Funariales</taxon>
        <taxon>Funariaceae</taxon>
        <taxon>Physcomitrium</taxon>
    </lineage>
</organism>